<gene>
    <name evidence="1" type="ORF">RRG08_000658</name>
</gene>
<dbReference type="EMBL" id="JAWDGP010006684">
    <property type="protein sequence ID" value="KAK3736916.1"/>
    <property type="molecule type" value="Genomic_DNA"/>
</dbReference>
<protein>
    <submittedName>
        <fullName evidence="1">Uncharacterized protein</fullName>
    </submittedName>
</protein>
<reference evidence="1" key="1">
    <citation type="journal article" date="2023" name="G3 (Bethesda)">
        <title>A reference genome for the long-term kleptoplast-retaining sea slug Elysia crispata morphotype clarki.</title>
        <authorList>
            <person name="Eastman K.E."/>
            <person name="Pendleton A.L."/>
            <person name="Shaikh M.A."/>
            <person name="Suttiyut T."/>
            <person name="Ogas R."/>
            <person name="Tomko P."/>
            <person name="Gavelis G."/>
            <person name="Widhalm J.R."/>
            <person name="Wisecaver J.H."/>
        </authorList>
    </citation>
    <scope>NUCLEOTIDE SEQUENCE</scope>
    <source>
        <strain evidence="1">ECLA1</strain>
    </source>
</reference>
<organism evidence="1 2">
    <name type="scientific">Elysia crispata</name>
    <name type="common">lettuce slug</name>
    <dbReference type="NCBI Taxonomy" id="231223"/>
    <lineage>
        <taxon>Eukaryota</taxon>
        <taxon>Metazoa</taxon>
        <taxon>Spiralia</taxon>
        <taxon>Lophotrochozoa</taxon>
        <taxon>Mollusca</taxon>
        <taxon>Gastropoda</taxon>
        <taxon>Heterobranchia</taxon>
        <taxon>Euthyneura</taxon>
        <taxon>Panpulmonata</taxon>
        <taxon>Sacoglossa</taxon>
        <taxon>Placobranchoidea</taxon>
        <taxon>Plakobranchidae</taxon>
        <taxon>Elysia</taxon>
    </lineage>
</organism>
<dbReference type="Proteomes" id="UP001283361">
    <property type="component" value="Unassembled WGS sequence"/>
</dbReference>
<dbReference type="AlphaFoldDB" id="A0AAE0Y8F8"/>
<evidence type="ECO:0000313" key="2">
    <source>
        <dbReference type="Proteomes" id="UP001283361"/>
    </source>
</evidence>
<sequence>MEITETRITALSGWWSTGGTGTPTDPASARWPQNWRLPNYLRLFPSNSRALGLIGLVSFRVSPDHSPGLYDWWMSFARRSESWCLHVTNQTD</sequence>
<accession>A0AAE0Y8F8</accession>
<comment type="caution">
    <text evidence="1">The sequence shown here is derived from an EMBL/GenBank/DDBJ whole genome shotgun (WGS) entry which is preliminary data.</text>
</comment>
<proteinExistence type="predicted"/>
<keyword evidence="2" id="KW-1185">Reference proteome</keyword>
<evidence type="ECO:0000313" key="1">
    <source>
        <dbReference type="EMBL" id="KAK3736916.1"/>
    </source>
</evidence>
<name>A0AAE0Y8F8_9GAST</name>